<dbReference type="RefSeq" id="WP_073479497.1">
    <property type="nucleotide sequence ID" value="NZ_FQVN01000001.1"/>
</dbReference>
<dbReference type="EMBL" id="FQVN01000001">
    <property type="protein sequence ID" value="SHE51922.1"/>
    <property type="molecule type" value="Genomic_DNA"/>
</dbReference>
<organism evidence="2 3">
    <name type="scientific">Streptoalloteichus hindustanus</name>
    <dbReference type="NCBI Taxonomy" id="2017"/>
    <lineage>
        <taxon>Bacteria</taxon>
        <taxon>Bacillati</taxon>
        <taxon>Actinomycetota</taxon>
        <taxon>Actinomycetes</taxon>
        <taxon>Pseudonocardiales</taxon>
        <taxon>Pseudonocardiaceae</taxon>
        <taxon>Streptoalloteichus</taxon>
    </lineage>
</organism>
<feature type="domain" description="Suppressor of fused-like" evidence="1">
    <location>
        <begin position="61"/>
        <end position="182"/>
    </location>
</feature>
<sequence>MADRYDGVSGHIERHLGRIRDAESPTLHGPNQGYTLAVYEHPEYDMVSAISNGVCFQQVDSMLPEEFVCTLQSDQEEIAAFLVNVICEMVVRSGQGLEFDQAVENTQPLVPDTRIHGVLASPHPYLSTDFDVFHDAYGEPALQIITLVPITFAEAKYVEQFGADAVRKIWEARETDLLDVYRSSSI</sequence>
<protein>
    <submittedName>
        <fullName evidence="2">Suppressor of fused protein (SUFU)</fullName>
    </submittedName>
</protein>
<evidence type="ECO:0000259" key="1">
    <source>
        <dbReference type="Pfam" id="PF05076"/>
    </source>
</evidence>
<reference evidence="2 3" key="1">
    <citation type="submission" date="2016-11" db="EMBL/GenBank/DDBJ databases">
        <authorList>
            <person name="Jaros S."/>
            <person name="Januszkiewicz K."/>
            <person name="Wedrychowicz H."/>
        </authorList>
    </citation>
    <scope>NUCLEOTIDE SEQUENCE [LARGE SCALE GENOMIC DNA]</scope>
    <source>
        <strain evidence="2 3">DSM 44523</strain>
    </source>
</reference>
<gene>
    <name evidence="2" type="ORF">SAMN05444320_101305</name>
</gene>
<dbReference type="AlphaFoldDB" id="A0A1M4U5A3"/>
<dbReference type="STRING" id="2017.SAMN05444320_101305"/>
<keyword evidence="3" id="KW-1185">Reference proteome</keyword>
<evidence type="ECO:0000313" key="3">
    <source>
        <dbReference type="Proteomes" id="UP000184501"/>
    </source>
</evidence>
<dbReference type="OrthoDB" id="3684558at2"/>
<name>A0A1M4U5A3_STRHI</name>
<dbReference type="Proteomes" id="UP000184501">
    <property type="component" value="Unassembled WGS sequence"/>
</dbReference>
<dbReference type="InterPro" id="IPR020941">
    <property type="entry name" value="SUFU-like_domain"/>
</dbReference>
<dbReference type="Pfam" id="PF05076">
    <property type="entry name" value="SUFU"/>
    <property type="match status" value="1"/>
</dbReference>
<evidence type="ECO:0000313" key="2">
    <source>
        <dbReference type="EMBL" id="SHE51922.1"/>
    </source>
</evidence>
<accession>A0A1M4U5A3</accession>
<proteinExistence type="predicted"/>